<proteinExistence type="predicted"/>
<organism evidence="1 2">
    <name type="scientific">Candidatus Avidehalobacter gallistercoris</name>
    <dbReference type="NCBI Taxonomy" id="2840694"/>
    <lineage>
        <taxon>Bacteria</taxon>
        <taxon>Bacillati</taxon>
        <taxon>Bacillota</taxon>
        <taxon>Clostridia</taxon>
        <taxon>Eubacteriales</taxon>
        <taxon>Peptococcaceae</taxon>
        <taxon>Peptococcaceae incertae sedis</taxon>
        <taxon>Candidatus Avidehalobacter</taxon>
    </lineage>
</organism>
<dbReference type="EMBL" id="DVMH01000030">
    <property type="protein sequence ID" value="HIU10789.1"/>
    <property type="molecule type" value="Genomic_DNA"/>
</dbReference>
<accession>A0A9D1HKK1</accession>
<dbReference type="AlphaFoldDB" id="A0A9D1HKK1"/>
<name>A0A9D1HKK1_9FIRM</name>
<dbReference type="Proteomes" id="UP000824124">
    <property type="component" value="Unassembled WGS sequence"/>
</dbReference>
<evidence type="ECO:0000313" key="1">
    <source>
        <dbReference type="EMBL" id="HIU10789.1"/>
    </source>
</evidence>
<evidence type="ECO:0000313" key="2">
    <source>
        <dbReference type="Proteomes" id="UP000824124"/>
    </source>
</evidence>
<comment type="caution">
    <text evidence="1">The sequence shown here is derived from an EMBL/GenBank/DDBJ whole genome shotgun (WGS) entry which is preliminary data.</text>
</comment>
<reference evidence="1" key="2">
    <citation type="journal article" date="2021" name="PeerJ">
        <title>Extensive microbial diversity within the chicken gut microbiome revealed by metagenomics and culture.</title>
        <authorList>
            <person name="Gilroy R."/>
            <person name="Ravi A."/>
            <person name="Getino M."/>
            <person name="Pursley I."/>
            <person name="Horton D.L."/>
            <person name="Alikhan N.F."/>
            <person name="Baker D."/>
            <person name="Gharbi K."/>
            <person name="Hall N."/>
            <person name="Watson M."/>
            <person name="Adriaenssens E.M."/>
            <person name="Foster-Nyarko E."/>
            <person name="Jarju S."/>
            <person name="Secka A."/>
            <person name="Antonio M."/>
            <person name="Oren A."/>
            <person name="Chaudhuri R.R."/>
            <person name="La Ragione R."/>
            <person name="Hildebrand F."/>
            <person name="Pallen M.J."/>
        </authorList>
    </citation>
    <scope>NUCLEOTIDE SEQUENCE</scope>
    <source>
        <strain evidence="1">2830</strain>
    </source>
</reference>
<protein>
    <submittedName>
        <fullName evidence="1">Uncharacterized protein</fullName>
    </submittedName>
</protein>
<reference evidence="1" key="1">
    <citation type="submission" date="2020-10" db="EMBL/GenBank/DDBJ databases">
        <authorList>
            <person name="Gilroy R."/>
        </authorList>
    </citation>
    <scope>NUCLEOTIDE SEQUENCE</scope>
    <source>
        <strain evidence="1">2830</strain>
    </source>
</reference>
<gene>
    <name evidence="1" type="ORF">IAB00_06085</name>
</gene>
<sequence length="320" mass="37849">MGTVYIPDFLNKLTNALAVDLKKYSKESPFFMYHIIKSEAEIIIDPKLRKEIENTLFSKITYNGLFSHSTYATSDITSTYYATMILDKLGERDNDIIRYIENNLNDKKIDTSRMATSEVLMLMQIAKKYNIELDKAFINHYFNITFEKALSVNYERNKNLILLLFETASLYNYKYIEENSFLEKIFDVLDAYENNNEMLGNDNDSNIITLQFVNECVNLRILYLIDPSKVSRDRIENLINKYSQNYNMFLDRLYVTAIMVPLLEKVEYTNIRLPEDIVYDLKKQLNTHTKHKFFMYSTYDTPDFESTFSCLNIIKFLQQK</sequence>